<reference evidence="3" key="1">
    <citation type="submission" date="2016-10" db="EMBL/GenBank/DDBJ databases">
        <authorList>
            <person name="Varghese N."/>
            <person name="Submissions S."/>
        </authorList>
    </citation>
    <scope>NUCLEOTIDE SEQUENCE [LARGE SCALE GENOMIC DNA]</scope>
    <source>
        <strain evidence="3">CGMCC 1.11012</strain>
    </source>
</reference>
<keyword evidence="1" id="KW-0812">Transmembrane</keyword>
<feature type="transmembrane region" description="Helical" evidence="1">
    <location>
        <begin position="6"/>
        <end position="25"/>
    </location>
</feature>
<keyword evidence="1" id="KW-0472">Membrane</keyword>
<keyword evidence="1" id="KW-1133">Transmembrane helix</keyword>
<accession>A0A1G9AHU6</accession>
<sequence length="249" mass="28025">MDVILALAASILYPALLYRIFRFIHDKSGLRLYWSIVPLCLIVSLTIPFLYSYMKDPSVLFSLEAMIDYSLKSGLLTFLVIPSLTAAFICTLYGYLRISRGSVALMSAVCIAGAAGIWSGGSAVDRLLNEPSIGWEQLGTNDIAGAGMWIYSDGQTAENRYIELNEEETDQVRKMLNSIPESAVNEIQYAERTLAAEMDIRLIKNDQRSIRVQYDKREIYAAITDKRSQNYFSVQSAGLKDFFDHKLQE</sequence>
<keyword evidence="3" id="KW-1185">Reference proteome</keyword>
<dbReference type="EMBL" id="FNDX01000036">
    <property type="protein sequence ID" value="SDK26813.1"/>
    <property type="molecule type" value="Genomic_DNA"/>
</dbReference>
<name>A0A1G9AHU6_9BACL</name>
<organism evidence="2 3">
    <name type="scientific">Paenibacillus typhae</name>
    <dbReference type="NCBI Taxonomy" id="1174501"/>
    <lineage>
        <taxon>Bacteria</taxon>
        <taxon>Bacillati</taxon>
        <taxon>Bacillota</taxon>
        <taxon>Bacilli</taxon>
        <taxon>Bacillales</taxon>
        <taxon>Paenibacillaceae</taxon>
        <taxon>Paenibacillus</taxon>
    </lineage>
</organism>
<evidence type="ECO:0000313" key="2">
    <source>
        <dbReference type="EMBL" id="SDK26813.1"/>
    </source>
</evidence>
<proteinExistence type="predicted"/>
<evidence type="ECO:0000313" key="3">
    <source>
        <dbReference type="Proteomes" id="UP000199050"/>
    </source>
</evidence>
<dbReference type="RefSeq" id="WP_139172054.1">
    <property type="nucleotide sequence ID" value="NZ_CBCSKY010000038.1"/>
</dbReference>
<feature type="transmembrane region" description="Helical" evidence="1">
    <location>
        <begin position="32"/>
        <end position="54"/>
    </location>
</feature>
<evidence type="ECO:0000256" key="1">
    <source>
        <dbReference type="SAM" id="Phobius"/>
    </source>
</evidence>
<dbReference type="OrthoDB" id="2607556at2"/>
<gene>
    <name evidence="2" type="ORF">SAMN05216192_13665</name>
</gene>
<dbReference type="AlphaFoldDB" id="A0A1G9AHU6"/>
<feature type="transmembrane region" description="Helical" evidence="1">
    <location>
        <begin position="103"/>
        <end position="121"/>
    </location>
</feature>
<protein>
    <submittedName>
        <fullName evidence="2">Uncharacterized protein</fullName>
    </submittedName>
</protein>
<feature type="transmembrane region" description="Helical" evidence="1">
    <location>
        <begin position="74"/>
        <end position="96"/>
    </location>
</feature>
<dbReference type="Proteomes" id="UP000199050">
    <property type="component" value="Unassembled WGS sequence"/>
</dbReference>